<sequence>MICLMNKFHKEGKFSWTAQIKKTENLIYFSAWECYNE</sequence>
<gene>
    <name evidence="1" type="ORF">HMPREF1126_0387</name>
</gene>
<dbReference type="EMBL" id="ALJO01000001">
    <property type="protein sequence ID" value="EJP27604.1"/>
    <property type="molecule type" value="Genomic_DNA"/>
</dbReference>
<reference evidence="1 2" key="1">
    <citation type="submission" date="2012-07" db="EMBL/GenBank/DDBJ databases">
        <authorList>
            <person name="Durkin A.S."/>
            <person name="McCorrison J."/>
            <person name="Torralba M."/>
            <person name="Gillis M."/>
            <person name="Methe B."/>
            <person name="Sutton G."/>
            <person name="Nelson K.E."/>
        </authorList>
    </citation>
    <scope>NUCLEOTIDE SEQUENCE [LARGE SCALE GENOMIC DNA]</scope>
    <source>
        <strain evidence="1 2">SK1138</strain>
    </source>
</reference>
<evidence type="ECO:0000313" key="2">
    <source>
        <dbReference type="Proteomes" id="UP000006614"/>
    </source>
</evidence>
<proteinExistence type="predicted"/>
<evidence type="ECO:0000313" key="1">
    <source>
        <dbReference type="EMBL" id="EJP27604.1"/>
    </source>
</evidence>
<accession>A0AAD2T9N9</accession>
<organism evidence="1 2">
    <name type="scientific">Streptococcus anginosus SK1138</name>
    <dbReference type="NCBI Taxonomy" id="1161422"/>
    <lineage>
        <taxon>Bacteria</taxon>
        <taxon>Bacillati</taxon>
        <taxon>Bacillota</taxon>
        <taxon>Bacilli</taxon>
        <taxon>Lactobacillales</taxon>
        <taxon>Streptococcaceae</taxon>
        <taxon>Streptococcus</taxon>
        <taxon>Streptococcus anginosus group</taxon>
    </lineage>
</organism>
<name>A0AAD2T9N9_STRAP</name>
<dbReference type="AlphaFoldDB" id="A0AAD2T9N9"/>
<protein>
    <submittedName>
        <fullName evidence="1">Uncharacterized protein</fullName>
    </submittedName>
</protein>
<comment type="caution">
    <text evidence="1">The sequence shown here is derived from an EMBL/GenBank/DDBJ whole genome shotgun (WGS) entry which is preliminary data.</text>
</comment>
<dbReference type="Proteomes" id="UP000006614">
    <property type="component" value="Unassembled WGS sequence"/>
</dbReference>